<sequence length="46" mass="4985">MVLEKLSFHVPPKPNIMLHITLSVVSNTIQIGASLNKNICALNATI</sequence>
<dbReference type="AlphaFoldDB" id="A0A2P2K6Y7"/>
<dbReference type="EMBL" id="GGEC01020977">
    <property type="protein sequence ID" value="MBX01461.1"/>
    <property type="molecule type" value="Transcribed_RNA"/>
</dbReference>
<accession>A0A2P2K6Y7</accession>
<evidence type="ECO:0000313" key="1">
    <source>
        <dbReference type="EMBL" id="MBX01461.1"/>
    </source>
</evidence>
<protein>
    <submittedName>
        <fullName evidence="1">Uncharacterized protein</fullName>
    </submittedName>
</protein>
<reference evidence="1" key="1">
    <citation type="submission" date="2018-02" db="EMBL/GenBank/DDBJ databases">
        <title>Rhizophora mucronata_Transcriptome.</title>
        <authorList>
            <person name="Meera S.P."/>
            <person name="Sreeshan A."/>
            <person name="Augustine A."/>
        </authorList>
    </citation>
    <scope>NUCLEOTIDE SEQUENCE</scope>
    <source>
        <tissue evidence="1">Leaf</tissue>
    </source>
</reference>
<proteinExistence type="predicted"/>
<organism evidence="1">
    <name type="scientific">Rhizophora mucronata</name>
    <name type="common">Asiatic mangrove</name>
    <dbReference type="NCBI Taxonomy" id="61149"/>
    <lineage>
        <taxon>Eukaryota</taxon>
        <taxon>Viridiplantae</taxon>
        <taxon>Streptophyta</taxon>
        <taxon>Embryophyta</taxon>
        <taxon>Tracheophyta</taxon>
        <taxon>Spermatophyta</taxon>
        <taxon>Magnoliopsida</taxon>
        <taxon>eudicotyledons</taxon>
        <taxon>Gunneridae</taxon>
        <taxon>Pentapetalae</taxon>
        <taxon>rosids</taxon>
        <taxon>fabids</taxon>
        <taxon>Malpighiales</taxon>
        <taxon>Rhizophoraceae</taxon>
        <taxon>Rhizophora</taxon>
    </lineage>
</organism>
<name>A0A2P2K6Y7_RHIMU</name>